<dbReference type="InterPro" id="IPR022893">
    <property type="entry name" value="Shikimate_DH_fam"/>
</dbReference>
<dbReference type="Pfam" id="PF01487">
    <property type="entry name" value="DHquinase_I"/>
    <property type="match status" value="1"/>
</dbReference>
<sequence length="91" mass="10442">MEVAAKNSLLVCTQLECETTEEMQASIEQAKVEGADLVELCIDSMEFSHISEVDKLIQHPTLPAIVSYRYLESPSFFFFFFISFLYPHFPL</sequence>
<dbReference type="GO" id="GO:0003855">
    <property type="term" value="F:3-dehydroquinate dehydratase activity"/>
    <property type="evidence" value="ECO:0007669"/>
    <property type="project" value="InterPro"/>
</dbReference>
<protein>
    <submittedName>
        <fullName evidence="1">Uncharacterized protein</fullName>
    </submittedName>
</protein>
<organism evidence="1">
    <name type="scientific">Citrus limon</name>
    <name type="common">Lemon</name>
    <name type="synonym">Citrus medica var. limon</name>
    <dbReference type="NCBI Taxonomy" id="2708"/>
    <lineage>
        <taxon>Eukaryota</taxon>
        <taxon>Viridiplantae</taxon>
        <taxon>Streptophyta</taxon>
        <taxon>Embryophyta</taxon>
        <taxon>Tracheophyta</taxon>
        <taxon>Spermatophyta</taxon>
        <taxon>Magnoliopsida</taxon>
        <taxon>eudicotyledons</taxon>
        <taxon>Gunneridae</taxon>
        <taxon>Pentapetalae</taxon>
        <taxon>rosids</taxon>
        <taxon>malvids</taxon>
        <taxon>Sapindales</taxon>
        <taxon>Rutaceae</taxon>
        <taxon>Aurantioideae</taxon>
        <taxon>Citrus</taxon>
    </lineage>
</organism>
<name>A0A1S8AC63_CITLI</name>
<reference evidence="1" key="1">
    <citation type="submission" date="2016-12" db="EMBL/GenBank/DDBJ databases">
        <title>Transcriptomic, proteomic, and metabolomic analysis of Citrus limon response to graft inoculation by Candidatus Liberibacter asiaticus.</title>
        <authorList>
            <person name="Ramsey J."/>
            <person name="Chin E."/>
            <person name="Chavez J."/>
            <person name="Saha S."/>
            <person name="Mischuk D."/>
            <person name="Mahoney J."/>
            <person name="Mohr J."/>
            <person name="Robison F."/>
            <person name="Godfrey K."/>
            <person name="Levesque C."/>
            <person name="Foster L."/>
            <person name="Xu Y."/>
            <person name="Strickler S."/>
            <person name="Fernandez-Pozo N."/>
            <person name="Polek M.L."/>
            <person name="Giovannoni J."/>
            <person name="Mueller L.A."/>
            <person name="Slupsky C."/>
            <person name="Bruce J."/>
            <person name="Cilia M."/>
        </authorList>
    </citation>
    <scope>NUCLEOTIDE SEQUENCE</scope>
</reference>
<dbReference type="SUPFAM" id="SSF51569">
    <property type="entry name" value="Aldolase"/>
    <property type="match status" value="1"/>
</dbReference>
<evidence type="ECO:0000313" key="1">
    <source>
        <dbReference type="EMBL" id="JAV45069.1"/>
    </source>
</evidence>
<dbReference type="GO" id="GO:0004764">
    <property type="term" value="F:shikimate 3-dehydrogenase (NADP+) activity"/>
    <property type="evidence" value="ECO:0007669"/>
    <property type="project" value="InterPro"/>
</dbReference>
<dbReference type="Gene3D" id="3.20.20.70">
    <property type="entry name" value="Aldolase class I"/>
    <property type="match status" value="1"/>
</dbReference>
<dbReference type="GO" id="GO:0009423">
    <property type="term" value="P:chorismate biosynthetic process"/>
    <property type="evidence" value="ECO:0007669"/>
    <property type="project" value="TreeGrafter"/>
</dbReference>
<accession>A0A1S8AC63</accession>
<dbReference type="AlphaFoldDB" id="A0A1S8AC63"/>
<dbReference type="PANTHER" id="PTHR21089:SF7">
    <property type="entry name" value="BIFUNCTIONAL 3-DEHYDROQUINATE DEHYDRATASE_SHIKIMATE DEHYDROGENASE, CHLOROPLASTIC-LIKE ISOFORM X1"/>
    <property type="match status" value="1"/>
</dbReference>
<dbReference type="InterPro" id="IPR013785">
    <property type="entry name" value="Aldolase_TIM"/>
</dbReference>
<dbReference type="GO" id="GO:0019632">
    <property type="term" value="P:shikimate metabolic process"/>
    <property type="evidence" value="ECO:0007669"/>
    <property type="project" value="TreeGrafter"/>
</dbReference>
<dbReference type="EMBL" id="GFAY01000581">
    <property type="protein sequence ID" value="JAV45069.1"/>
    <property type="molecule type" value="Transcribed_RNA"/>
</dbReference>
<proteinExistence type="predicted"/>
<dbReference type="InterPro" id="IPR001381">
    <property type="entry name" value="DHquinase_I"/>
</dbReference>
<dbReference type="PANTHER" id="PTHR21089">
    <property type="entry name" value="SHIKIMATE DEHYDROGENASE"/>
    <property type="match status" value="1"/>
</dbReference>